<dbReference type="AlphaFoldDB" id="A0AAV6KYP6"/>
<evidence type="ECO:0000256" key="1">
    <source>
        <dbReference type="SAM" id="MobiDB-lite"/>
    </source>
</evidence>
<reference evidence="2" key="1">
    <citation type="submission" date="2020-08" db="EMBL/GenBank/DDBJ databases">
        <title>Plant Genome Project.</title>
        <authorList>
            <person name="Zhang R.-G."/>
        </authorList>
    </citation>
    <scope>NUCLEOTIDE SEQUENCE</scope>
    <source>
        <strain evidence="2">WSP0</strain>
        <tissue evidence="2">Leaf</tissue>
    </source>
</reference>
<dbReference type="EMBL" id="JACTNZ010000003">
    <property type="protein sequence ID" value="KAG5557283.1"/>
    <property type="molecule type" value="Genomic_DNA"/>
</dbReference>
<feature type="compositionally biased region" description="Polar residues" evidence="1">
    <location>
        <begin position="1"/>
        <end position="19"/>
    </location>
</feature>
<comment type="caution">
    <text evidence="2">The sequence shown here is derived from an EMBL/GenBank/DDBJ whole genome shotgun (WGS) entry which is preliminary data.</text>
</comment>
<name>A0AAV6KYP6_9ERIC</name>
<accession>A0AAV6KYP6</accession>
<proteinExistence type="predicted"/>
<protein>
    <recommendedName>
        <fullName evidence="4">Protein kinase domain-containing protein</fullName>
    </recommendedName>
</protein>
<keyword evidence="3" id="KW-1185">Reference proteome</keyword>
<sequence>MAEGTFSTTDGLGSKTLDSNEVRRKHRSTSSFADGHLVPWQMVDGAISFSDRLSGERRAQILSLYQDLEVEMQCAGYEVYSPKSVSPSRNLQEVHQERALEDSNHPLPIHSGKKACSRASPVSLEKASPSEVEPQLSETIVKNLDAVAVCKPPEYATRDDSSSDSEVEELTVDTGVESLPGADLVLVKASNSEAEINDFCLQILLTLEESGSLSHIRKRTTPARRAKGLVIMGFEEFCCLVWLVALVTAVLEIMHYLRLMRNDLKSENILLISPEYIKVPDYKLTCVGLIGVSVGALIT</sequence>
<feature type="region of interest" description="Disordered" evidence="1">
    <location>
        <begin position="1"/>
        <end position="28"/>
    </location>
</feature>
<evidence type="ECO:0000313" key="3">
    <source>
        <dbReference type="Proteomes" id="UP000823749"/>
    </source>
</evidence>
<evidence type="ECO:0000313" key="2">
    <source>
        <dbReference type="EMBL" id="KAG5557283.1"/>
    </source>
</evidence>
<dbReference type="Proteomes" id="UP000823749">
    <property type="component" value="Chromosome 3"/>
</dbReference>
<organism evidence="2 3">
    <name type="scientific">Rhododendron griersonianum</name>
    <dbReference type="NCBI Taxonomy" id="479676"/>
    <lineage>
        <taxon>Eukaryota</taxon>
        <taxon>Viridiplantae</taxon>
        <taxon>Streptophyta</taxon>
        <taxon>Embryophyta</taxon>
        <taxon>Tracheophyta</taxon>
        <taxon>Spermatophyta</taxon>
        <taxon>Magnoliopsida</taxon>
        <taxon>eudicotyledons</taxon>
        <taxon>Gunneridae</taxon>
        <taxon>Pentapetalae</taxon>
        <taxon>asterids</taxon>
        <taxon>Ericales</taxon>
        <taxon>Ericaceae</taxon>
        <taxon>Ericoideae</taxon>
        <taxon>Rhodoreae</taxon>
        <taxon>Rhododendron</taxon>
    </lineage>
</organism>
<gene>
    <name evidence="2" type="ORF">RHGRI_007522</name>
</gene>
<evidence type="ECO:0008006" key="4">
    <source>
        <dbReference type="Google" id="ProtNLM"/>
    </source>
</evidence>